<dbReference type="Gene3D" id="2.40.240.10">
    <property type="entry name" value="Ribosomal Protein L25, Chain P"/>
    <property type="match status" value="1"/>
</dbReference>
<dbReference type="Pfam" id="PF01386">
    <property type="entry name" value="Ribosomal_L25p"/>
    <property type="match status" value="1"/>
</dbReference>
<dbReference type="Gene3D" id="2.170.120.20">
    <property type="entry name" value="Ribosomal protein L25, beta domain"/>
    <property type="match status" value="1"/>
</dbReference>
<dbReference type="GO" id="GO:0003735">
    <property type="term" value="F:structural constituent of ribosome"/>
    <property type="evidence" value="ECO:0007669"/>
    <property type="project" value="InterPro"/>
</dbReference>
<evidence type="ECO:0000313" key="7">
    <source>
        <dbReference type="EMBL" id="AQP40979.1"/>
    </source>
</evidence>
<dbReference type="InterPro" id="IPR029751">
    <property type="entry name" value="Ribosomal_L25_dom"/>
</dbReference>
<reference evidence="7 8" key="1">
    <citation type="journal article" date="2016" name="Sci. Rep.">
        <title>Accelerated dysbiosis of gut microbiota during aggravation of DSS-induced colitis by a butyrate-producing bacterium.</title>
        <authorList>
            <person name="Zhang Q."/>
            <person name="Wu Y."/>
            <person name="Wang J."/>
            <person name="Wu G."/>
            <person name="Long W."/>
            <person name="Xue Z."/>
            <person name="Wang L."/>
            <person name="Zhang X."/>
            <person name="Pang X."/>
            <person name="Zhao Y."/>
            <person name="Zhao L."/>
            <person name="Zhang C."/>
        </authorList>
    </citation>
    <scope>NUCLEOTIDE SEQUENCE [LARGE SCALE GENOMIC DNA]</scope>
    <source>
        <strain evidence="7 8">BPB5</strain>
    </source>
</reference>
<dbReference type="GO" id="GO:0022625">
    <property type="term" value="C:cytosolic large ribosomal subunit"/>
    <property type="evidence" value="ECO:0007669"/>
    <property type="project" value="TreeGrafter"/>
</dbReference>
<dbReference type="CDD" id="cd00495">
    <property type="entry name" value="Ribosomal_L25_TL5_CTC"/>
    <property type="match status" value="1"/>
</dbReference>
<evidence type="ECO:0000256" key="1">
    <source>
        <dbReference type="ARBA" id="ARBA00022730"/>
    </source>
</evidence>
<dbReference type="AlphaFoldDB" id="A0A1Q2CBF2"/>
<dbReference type="InterPro" id="IPR020930">
    <property type="entry name" value="Ribosomal_uL5_bac-type"/>
</dbReference>
<evidence type="ECO:0000256" key="4">
    <source>
        <dbReference type="ARBA" id="ARBA00023274"/>
    </source>
</evidence>
<evidence type="ECO:0000259" key="5">
    <source>
        <dbReference type="Pfam" id="PF01386"/>
    </source>
</evidence>
<dbReference type="InterPro" id="IPR037121">
    <property type="entry name" value="Ribosomal_bL25_C"/>
</dbReference>
<feature type="domain" description="Large ribosomal subunit protein bL25 L25" evidence="5">
    <location>
        <begin position="12"/>
        <end position="97"/>
    </location>
</feature>
<dbReference type="InterPro" id="IPR020057">
    <property type="entry name" value="Ribosomal_bL25_b-dom"/>
</dbReference>
<keyword evidence="4" id="KW-0687">Ribonucleoprotein</keyword>
<dbReference type="EMBL" id="CP012098">
    <property type="protein sequence ID" value="AQP40979.1"/>
    <property type="molecule type" value="Genomic_DNA"/>
</dbReference>
<organism evidence="7 8">
    <name type="scientific">Anaerostipes hadrus</name>
    <dbReference type="NCBI Taxonomy" id="649756"/>
    <lineage>
        <taxon>Bacteria</taxon>
        <taxon>Bacillati</taxon>
        <taxon>Bacillota</taxon>
        <taxon>Clostridia</taxon>
        <taxon>Lachnospirales</taxon>
        <taxon>Lachnospiraceae</taxon>
        <taxon>Anaerostipes</taxon>
    </lineage>
</organism>
<protein>
    <submittedName>
        <fullName evidence="7">Ribosomal protein L25, Ctc-form</fullName>
    </submittedName>
</protein>
<feature type="domain" description="Large ribosomal subunit protein bL25 beta" evidence="6">
    <location>
        <begin position="105"/>
        <end position="187"/>
    </location>
</feature>
<evidence type="ECO:0000256" key="2">
    <source>
        <dbReference type="ARBA" id="ARBA00022884"/>
    </source>
</evidence>
<keyword evidence="2" id="KW-0694">RNA-binding</keyword>
<dbReference type="PANTHER" id="PTHR33284:SF1">
    <property type="entry name" value="RIBOSOMAL PROTEIN L25_GLN-TRNA SYNTHETASE, ANTI-CODON-BINDING DOMAIN-CONTAINING PROTEIN"/>
    <property type="match status" value="1"/>
</dbReference>
<keyword evidence="3 7" id="KW-0689">Ribosomal protein</keyword>
<dbReference type="SUPFAM" id="SSF50715">
    <property type="entry name" value="Ribosomal protein L25-like"/>
    <property type="match status" value="1"/>
</dbReference>
<dbReference type="InterPro" id="IPR001021">
    <property type="entry name" value="Ribosomal_bL25_long"/>
</dbReference>
<gene>
    <name evidence="7" type="ORF">DO83_12475</name>
</gene>
<dbReference type="PANTHER" id="PTHR33284">
    <property type="entry name" value="RIBOSOMAL PROTEIN L25/GLN-TRNA SYNTHETASE, ANTI-CODON-BINDING DOMAIN-CONTAINING PROTEIN"/>
    <property type="match status" value="1"/>
</dbReference>
<dbReference type="InterPro" id="IPR011035">
    <property type="entry name" value="Ribosomal_bL25/Gln-tRNA_synth"/>
</dbReference>
<dbReference type="Proteomes" id="UP000188159">
    <property type="component" value="Chromosome"/>
</dbReference>
<evidence type="ECO:0000256" key="3">
    <source>
        <dbReference type="ARBA" id="ARBA00022980"/>
    </source>
</evidence>
<dbReference type="Pfam" id="PF14693">
    <property type="entry name" value="Ribosomal_TL5_C"/>
    <property type="match status" value="1"/>
</dbReference>
<proteinExistence type="predicted"/>
<evidence type="ECO:0000313" key="8">
    <source>
        <dbReference type="Proteomes" id="UP000188159"/>
    </source>
</evidence>
<keyword evidence="1" id="KW-0699">rRNA-binding</keyword>
<dbReference type="GO" id="GO:0006412">
    <property type="term" value="P:translation"/>
    <property type="evidence" value="ECO:0007669"/>
    <property type="project" value="InterPro"/>
</dbReference>
<dbReference type="GO" id="GO:0008097">
    <property type="term" value="F:5S rRNA binding"/>
    <property type="evidence" value="ECO:0007669"/>
    <property type="project" value="InterPro"/>
</dbReference>
<name>A0A1Q2CBF2_ANAHA</name>
<evidence type="ECO:0000259" key="6">
    <source>
        <dbReference type="Pfam" id="PF14693"/>
    </source>
</evidence>
<dbReference type="NCBIfam" id="TIGR00731">
    <property type="entry name" value="bL25_bact_ctc"/>
    <property type="match status" value="1"/>
</dbReference>
<dbReference type="InterPro" id="IPR020056">
    <property type="entry name" value="Rbsml_bL25/Gln-tRNA_synth_N"/>
</dbReference>
<sequence>MFFQGGTFYEHINCRKRDLKTKAKKLRKEGYVIGNLFGRDIENSIPLKVDSREAAKFLKDNKKGAHITLLVDGENVDAIVKEIDYNAMKNETMFINFQALVADEKIHTTAAIELLNEDAVQNGIVEQALSEIEYKAFPADIVEKVEIDLTQYNVGDMIHVKDLPLAANSKISLVTPEDTLIVNIAEPEAVPEDEDEEAAEE</sequence>
<accession>A0A1Q2CBF2</accession>